<sequence>MSGVAPLPGTGLDIDMNVETASLRRRLEEAEETLRAIREGEVDALVIGGSRPDRPDEVFTLEAGPEPYRVFMEAMDIGAAALDDGDRLLFANTALCALLGRSVEDLQESGLTAALGEEAEPQLRELLRRGREGRASAEFRAGVGDEERLLLLSAAPLRLGPTFGLALTAADFTERQRAASVEESERLARAVIASASEAVVVCDRDGRITHVSRSGLALCADVPVGRMFDEAYPLIVPEMTGLPAGEDLIAMAVGGGMIQGIEASLGEAPAQRSFLVSAAPLIVSGDDIRGCVVTLVDLTQRKEAERHQLLLMKELDHRVKNTLALVVSICTRTASSEDTVEGFRRAFLGRIHALAATHTLLAEKSWANLLIGDVVAAELAPYVPAGDSRLAMTGLDIWVSPRAATALGLVLHELATNAAKYGALSTLGGSIAVSGHLDREAEELTLEWRESGGPGIHTEPVRRGFGRSVIARSLSYAPDGGAELRFAPDGLECTIRVPWQDLQL</sequence>
<dbReference type="EMBL" id="CP113520">
    <property type="protein sequence ID" value="WAJ27483.1"/>
    <property type="molecule type" value="Genomic_DNA"/>
</dbReference>
<gene>
    <name evidence="1" type="ORF">OXU80_21960</name>
</gene>
<reference evidence="1" key="1">
    <citation type="submission" date="2022-11" db="EMBL/GenBank/DDBJ databases">
        <title>beta-Carotene-producing bacterium, Jeongeuplla avenae sp. nov., alleviates the salt stress of Arabidopsis seedlings.</title>
        <authorList>
            <person name="Jiang L."/>
            <person name="Lee J."/>
        </authorList>
    </citation>
    <scope>NUCLEOTIDE SEQUENCE</scope>
    <source>
        <strain evidence="1">DY_R2A_6</strain>
    </source>
</reference>
<keyword evidence="2" id="KW-1185">Reference proteome</keyword>
<evidence type="ECO:0000313" key="2">
    <source>
        <dbReference type="Proteomes" id="UP001163223"/>
    </source>
</evidence>
<evidence type="ECO:0000313" key="1">
    <source>
        <dbReference type="EMBL" id="WAJ27483.1"/>
    </source>
</evidence>
<accession>A0ACD4NKP8</accession>
<protein>
    <submittedName>
        <fullName evidence="1">PAS domain-containing protein</fullName>
    </submittedName>
</protein>
<organism evidence="1 2">
    <name type="scientific">Antarcticirhabdus aurantiaca</name>
    <dbReference type="NCBI Taxonomy" id="2606717"/>
    <lineage>
        <taxon>Bacteria</taxon>
        <taxon>Pseudomonadati</taxon>
        <taxon>Pseudomonadota</taxon>
        <taxon>Alphaproteobacteria</taxon>
        <taxon>Hyphomicrobiales</taxon>
        <taxon>Aurantimonadaceae</taxon>
        <taxon>Antarcticirhabdus</taxon>
    </lineage>
</organism>
<dbReference type="Proteomes" id="UP001163223">
    <property type="component" value="Chromosome"/>
</dbReference>
<name>A0ACD4NKP8_9HYPH</name>
<proteinExistence type="predicted"/>